<dbReference type="InterPro" id="IPR016181">
    <property type="entry name" value="Acyl_CoA_acyltransferase"/>
</dbReference>
<dbReference type="KEGG" id="rmai:MACH21_10970"/>
<dbReference type="PANTHER" id="PTHR43877:SF1">
    <property type="entry name" value="ACETYLTRANSFERASE"/>
    <property type="match status" value="1"/>
</dbReference>
<dbReference type="InterPro" id="IPR000182">
    <property type="entry name" value="GNAT_dom"/>
</dbReference>
<dbReference type="Gene3D" id="3.40.630.30">
    <property type="match status" value="1"/>
</dbReference>
<dbReference type="SUPFAM" id="SSF55729">
    <property type="entry name" value="Acyl-CoA N-acyltransferases (Nat)"/>
    <property type="match status" value="1"/>
</dbReference>
<evidence type="ECO:0000313" key="5">
    <source>
        <dbReference type="Proteomes" id="UP001337723"/>
    </source>
</evidence>
<dbReference type="InterPro" id="IPR050832">
    <property type="entry name" value="Bact_Acetyltransf"/>
</dbReference>
<dbReference type="EMBL" id="AP027266">
    <property type="protein sequence ID" value="BDW84920.1"/>
    <property type="molecule type" value="Genomic_DNA"/>
</dbReference>
<dbReference type="Proteomes" id="UP001337723">
    <property type="component" value="Chromosome"/>
</dbReference>
<evidence type="ECO:0000259" key="3">
    <source>
        <dbReference type="PROSITE" id="PS51186"/>
    </source>
</evidence>
<evidence type="ECO:0000256" key="1">
    <source>
        <dbReference type="ARBA" id="ARBA00022679"/>
    </source>
</evidence>
<dbReference type="PANTHER" id="PTHR43877">
    <property type="entry name" value="AMINOALKYLPHOSPHONATE N-ACETYLTRANSFERASE-RELATED-RELATED"/>
    <property type="match status" value="1"/>
</dbReference>
<dbReference type="RefSeq" id="WP_338275210.1">
    <property type="nucleotide sequence ID" value="NZ_AP027266.1"/>
</dbReference>
<dbReference type="GO" id="GO:0016747">
    <property type="term" value="F:acyltransferase activity, transferring groups other than amino-acyl groups"/>
    <property type="evidence" value="ECO:0007669"/>
    <property type="project" value="InterPro"/>
</dbReference>
<accession>A0AA48H501</accession>
<dbReference type="PROSITE" id="PS51186">
    <property type="entry name" value="GNAT"/>
    <property type="match status" value="1"/>
</dbReference>
<evidence type="ECO:0000256" key="2">
    <source>
        <dbReference type="ARBA" id="ARBA00023315"/>
    </source>
</evidence>
<dbReference type="AlphaFoldDB" id="A0AA48H501"/>
<feature type="domain" description="N-acetyltransferase" evidence="3">
    <location>
        <begin position="1"/>
        <end position="156"/>
    </location>
</feature>
<reference evidence="4 5" key="1">
    <citation type="submission" date="2023-01" db="EMBL/GenBank/DDBJ databases">
        <title>Complete genome sequence of Roseicyclus marinus strain Dej080120_10.</title>
        <authorList>
            <person name="Ueki S."/>
            <person name="Maruyama F."/>
        </authorList>
    </citation>
    <scope>NUCLEOTIDE SEQUENCE [LARGE SCALE GENOMIC DNA]</scope>
    <source>
        <strain evidence="4 5">Dej080120_10</strain>
    </source>
</reference>
<dbReference type="CDD" id="cd04301">
    <property type="entry name" value="NAT_SF"/>
    <property type="match status" value="1"/>
</dbReference>
<keyword evidence="2" id="KW-0012">Acyltransferase</keyword>
<keyword evidence="1" id="KW-0808">Transferase</keyword>
<name>A0AA48H501_9RHOB</name>
<proteinExistence type="predicted"/>
<organism evidence="4 5">
    <name type="scientific">Roseicyclus marinus</name>
    <dbReference type="NCBI Taxonomy" id="2161673"/>
    <lineage>
        <taxon>Bacteria</taxon>
        <taxon>Pseudomonadati</taxon>
        <taxon>Pseudomonadota</taxon>
        <taxon>Alphaproteobacteria</taxon>
        <taxon>Rhodobacterales</taxon>
        <taxon>Roseobacteraceae</taxon>
        <taxon>Roseicyclus</taxon>
    </lineage>
</organism>
<sequence>MKMTSDPTEDAADIVALFQMTFTRSEGAAEGAAIAGLVSDMLAQVAASDILVLSAHEGDRLIGAVIFTRMDYPQDPRQVFILSPMAVAPDRQGQGVGLALLQEGLARLRARGVDVVLTYGDIGFYGRGGFAPVPQECAAAPLPLTYPEGWLGQDLTGSGPVTLTGPSRCVAPLEKPAFW</sequence>
<gene>
    <name evidence="4" type="ORF">MACH21_10970</name>
</gene>
<protein>
    <submittedName>
        <fullName evidence="4">N-acetyltransferase</fullName>
    </submittedName>
</protein>
<evidence type="ECO:0000313" key="4">
    <source>
        <dbReference type="EMBL" id="BDW84920.1"/>
    </source>
</evidence>
<dbReference type="Pfam" id="PF13508">
    <property type="entry name" value="Acetyltransf_7"/>
    <property type="match status" value="1"/>
</dbReference>
<keyword evidence="5" id="KW-1185">Reference proteome</keyword>